<dbReference type="WBParaSite" id="SMUV_0001001101-mRNA-1">
    <property type="protein sequence ID" value="SMUV_0001001101-mRNA-1"/>
    <property type="gene ID" value="SMUV_0001001101"/>
</dbReference>
<dbReference type="Proteomes" id="UP000046393">
    <property type="component" value="Unplaced"/>
</dbReference>
<accession>A0A0N5AYH0</accession>
<feature type="transmembrane region" description="Helical" evidence="1">
    <location>
        <begin position="43"/>
        <end position="63"/>
    </location>
</feature>
<evidence type="ECO:0000313" key="3">
    <source>
        <dbReference type="WBParaSite" id="SMUV_0001001101-mRNA-1"/>
    </source>
</evidence>
<dbReference type="AlphaFoldDB" id="A0A0N5AYH0"/>
<keyword evidence="1" id="KW-1133">Transmembrane helix</keyword>
<organism evidence="2 3">
    <name type="scientific">Syphacia muris</name>
    <dbReference type="NCBI Taxonomy" id="451379"/>
    <lineage>
        <taxon>Eukaryota</taxon>
        <taxon>Metazoa</taxon>
        <taxon>Ecdysozoa</taxon>
        <taxon>Nematoda</taxon>
        <taxon>Chromadorea</taxon>
        <taxon>Rhabditida</taxon>
        <taxon>Spirurina</taxon>
        <taxon>Oxyuridomorpha</taxon>
        <taxon>Oxyuroidea</taxon>
        <taxon>Oxyuridae</taxon>
        <taxon>Syphacia</taxon>
    </lineage>
</organism>
<evidence type="ECO:0000256" key="1">
    <source>
        <dbReference type="SAM" id="Phobius"/>
    </source>
</evidence>
<protein>
    <submittedName>
        <fullName evidence="3">Uncharacterized protein</fullName>
    </submittedName>
</protein>
<keyword evidence="1" id="KW-0812">Transmembrane</keyword>
<name>A0A0N5AYH0_9BILA</name>
<proteinExistence type="predicted"/>
<evidence type="ECO:0000313" key="2">
    <source>
        <dbReference type="Proteomes" id="UP000046393"/>
    </source>
</evidence>
<reference evidence="3" key="1">
    <citation type="submission" date="2017-02" db="UniProtKB">
        <authorList>
            <consortium name="WormBaseParasite"/>
        </authorList>
    </citation>
    <scope>IDENTIFICATION</scope>
</reference>
<keyword evidence="1" id="KW-0472">Membrane</keyword>
<keyword evidence="2" id="KW-1185">Reference proteome</keyword>
<sequence>MNSKPAPATHTSSVAVIGRSILAVSIDDDDGRQLIAATAVQCVYAYVYMRLFVGRLLSLLLVLSSS</sequence>